<dbReference type="SUPFAM" id="SSF48452">
    <property type="entry name" value="TPR-like"/>
    <property type="match status" value="1"/>
</dbReference>
<evidence type="ECO:0000313" key="2">
    <source>
        <dbReference type="EMBL" id="SDA57174.1"/>
    </source>
</evidence>
<proteinExistence type="predicted"/>
<accession>A0A1G5WH01</accession>
<dbReference type="InterPro" id="IPR011990">
    <property type="entry name" value="TPR-like_helical_dom_sf"/>
</dbReference>
<reference evidence="2 3" key="1">
    <citation type="submission" date="2016-10" db="EMBL/GenBank/DDBJ databases">
        <authorList>
            <person name="Varghese N."/>
            <person name="Submissions S."/>
        </authorList>
    </citation>
    <scope>NUCLEOTIDE SEQUENCE [LARGE SCALE GENOMIC DNA]</scope>
    <source>
        <strain evidence="2 3">DSM 16643</strain>
    </source>
</reference>
<sequence>MANYIDKYKIKNQGLKFEKEEPEKAIEYYKELLTHEYFINDFWLYRRLVLMYKKTKEFDKKTEIIKTFFRSGIYCNNHQFLWFRNKLRILSEKNYITPEEIDSLTNYFKTHSLINEEKANTPLPIADRIKKRNGEIIVISKEKYDKKQKQYEYEVKCSELNRQQRYDEYIELLNYMIDDLGYRRYGYFQKLCVAYRRFNDYDNELRIINKYMNGESARTKVSDEWFEKRLKDVEKIINPNSSNKELNEIKTLKEENKYLSKRISELEDKKPNVNYQKISDLDEKSIYEIPFNIDDLNLVKYPDYEYDSTLNEFKNLKRKNILIQYGRFLTQNKQTNDAIKFYKNLCDNTYFSNDWYPYRQLTIIYDKKKDYHANLSNIKDLFHSNIYLNRYQHVWFSEKIRRILEKVNVNENEIEEWFEYYETHGALNEKESNKFLADKFVKLNDRVFIITDEYFNYRQESYALEEIGRIYERVGNYELAISHYEKIIAEKEYPLFKFYQRICFCLEKLKDYNRELDAIELYYTDPPMDVSEYSDEWFEKRLKKVNKKLNTDYTVDELKSIS</sequence>
<name>A0A1G5WH01_9EURY</name>
<dbReference type="OrthoDB" id="203178at2157"/>
<dbReference type="Proteomes" id="UP000323439">
    <property type="component" value="Unassembled WGS sequence"/>
</dbReference>
<evidence type="ECO:0000256" key="1">
    <source>
        <dbReference type="PROSITE-ProRule" id="PRU00339"/>
    </source>
</evidence>
<keyword evidence="1" id="KW-0802">TPR repeat</keyword>
<dbReference type="InterPro" id="IPR019734">
    <property type="entry name" value="TPR_rpt"/>
</dbReference>
<gene>
    <name evidence="2" type="ORF">SAMN02910315_01393</name>
</gene>
<dbReference type="Gene3D" id="1.25.40.10">
    <property type="entry name" value="Tetratricopeptide repeat domain"/>
    <property type="match status" value="1"/>
</dbReference>
<evidence type="ECO:0000313" key="3">
    <source>
        <dbReference type="Proteomes" id="UP000323439"/>
    </source>
</evidence>
<dbReference type="AlphaFoldDB" id="A0A1G5WH01"/>
<feature type="repeat" description="TPR" evidence="1">
    <location>
        <begin position="461"/>
        <end position="494"/>
    </location>
</feature>
<protein>
    <submittedName>
        <fullName evidence="2">Tetratricopeptide repeat-containing protein</fullName>
    </submittedName>
</protein>
<organism evidence="2 3">
    <name type="scientific">Methanobrevibacter millerae</name>
    <dbReference type="NCBI Taxonomy" id="230361"/>
    <lineage>
        <taxon>Archaea</taxon>
        <taxon>Methanobacteriati</taxon>
        <taxon>Methanobacteriota</taxon>
        <taxon>Methanomada group</taxon>
        <taxon>Methanobacteria</taxon>
        <taxon>Methanobacteriales</taxon>
        <taxon>Methanobacteriaceae</taxon>
        <taxon>Methanobrevibacter</taxon>
    </lineage>
</organism>
<dbReference type="PROSITE" id="PS50005">
    <property type="entry name" value="TPR"/>
    <property type="match status" value="1"/>
</dbReference>
<dbReference type="RefSeq" id="WP_149731942.1">
    <property type="nucleotide sequence ID" value="NZ_FMXB01000010.1"/>
</dbReference>
<dbReference type="EMBL" id="FMXB01000010">
    <property type="protein sequence ID" value="SDA57174.1"/>
    <property type="molecule type" value="Genomic_DNA"/>
</dbReference>
<keyword evidence="3" id="KW-1185">Reference proteome</keyword>